<feature type="signal peptide" evidence="2">
    <location>
        <begin position="1"/>
        <end position="20"/>
    </location>
</feature>
<feature type="compositionally biased region" description="Basic and acidic residues" evidence="1">
    <location>
        <begin position="72"/>
        <end position="85"/>
    </location>
</feature>
<keyword evidence="4" id="KW-1185">Reference proteome</keyword>
<name>A0AAE0U4H3_9PEZI</name>
<evidence type="ECO:0000313" key="4">
    <source>
        <dbReference type="Proteomes" id="UP001285441"/>
    </source>
</evidence>
<gene>
    <name evidence="3" type="ORF">B0H63DRAFT_538329</name>
</gene>
<evidence type="ECO:0000256" key="1">
    <source>
        <dbReference type="SAM" id="MobiDB-lite"/>
    </source>
</evidence>
<proteinExistence type="predicted"/>
<keyword evidence="2" id="KW-0732">Signal</keyword>
<reference evidence="3" key="2">
    <citation type="submission" date="2023-06" db="EMBL/GenBank/DDBJ databases">
        <authorList>
            <consortium name="Lawrence Berkeley National Laboratory"/>
            <person name="Haridas S."/>
            <person name="Hensen N."/>
            <person name="Bonometti L."/>
            <person name="Westerberg I."/>
            <person name="Brannstrom I.O."/>
            <person name="Guillou S."/>
            <person name="Cros-Aarteil S."/>
            <person name="Calhoun S."/>
            <person name="Kuo A."/>
            <person name="Mondo S."/>
            <person name="Pangilinan J."/>
            <person name="Riley R."/>
            <person name="LaButti K."/>
            <person name="Andreopoulos B."/>
            <person name="Lipzen A."/>
            <person name="Chen C."/>
            <person name="Yanf M."/>
            <person name="Daum C."/>
            <person name="Ng V."/>
            <person name="Clum A."/>
            <person name="Steindorff A."/>
            <person name="Ohm R."/>
            <person name="Martin F."/>
            <person name="Silar P."/>
            <person name="Natvig D."/>
            <person name="Lalanne C."/>
            <person name="Gautier V."/>
            <person name="Ament-velasquez S.L."/>
            <person name="Kruys A."/>
            <person name="Hutchinson M.I."/>
            <person name="Powell A.J."/>
            <person name="Barry K."/>
            <person name="Miller A.N."/>
            <person name="Grigoriev I.V."/>
            <person name="Debuchy R."/>
            <person name="Gladieux P."/>
            <person name="Thoren M.H."/>
            <person name="Johannesson H."/>
        </authorList>
    </citation>
    <scope>NUCLEOTIDE SEQUENCE</scope>
    <source>
        <strain evidence="3">CBS 232.78</strain>
    </source>
</reference>
<feature type="chain" id="PRO_5042021024" evidence="2">
    <location>
        <begin position="21"/>
        <end position="308"/>
    </location>
</feature>
<dbReference type="Proteomes" id="UP001285441">
    <property type="component" value="Unassembled WGS sequence"/>
</dbReference>
<reference evidence="3" key="1">
    <citation type="journal article" date="2023" name="Mol. Phylogenet. Evol.">
        <title>Genome-scale phylogeny and comparative genomics of the fungal order Sordariales.</title>
        <authorList>
            <person name="Hensen N."/>
            <person name="Bonometti L."/>
            <person name="Westerberg I."/>
            <person name="Brannstrom I.O."/>
            <person name="Guillou S."/>
            <person name="Cros-Aarteil S."/>
            <person name="Calhoun S."/>
            <person name="Haridas S."/>
            <person name="Kuo A."/>
            <person name="Mondo S."/>
            <person name="Pangilinan J."/>
            <person name="Riley R."/>
            <person name="LaButti K."/>
            <person name="Andreopoulos B."/>
            <person name="Lipzen A."/>
            <person name="Chen C."/>
            <person name="Yan M."/>
            <person name="Daum C."/>
            <person name="Ng V."/>
            <person name="Clum A."/>
            <person name="Steindorff A."/>
            <person name="Ohm R.A."/>
            <person name="Martin F."/>
            <person name="Silar P."/>
            <person name="Natvig D.O."/>
            <person name="Lalanne C."/>
            <person name="Gautier V."/>
            <person name="Ament-Velasquez S.L."/>
            <person name="Kruys A."/>
            <person name="Hutchinson M.I."/>
            <person name="Powell A.J."/>
            <person name="Barry K."/>
            <person name="Miller A.N."/>
            <person name="Grigoriev I.V."/>
            <person name="Debuchy R."/>
            <person name="Gladieux P."/>
            <person name="Hiltunen Thoren M."/>
            <person name="Johannesson H."/>
        </authorList>
    </citation>
    <scope>NUCLEOTIDE SEQUENCE</scope>
    <source>
        <strain evidence="3">CBS 232.78</strain>
    </source>
</reference>
<comment type="caution">
    <text evidence="3">The sequence shown here is derived from an EMBL/GenBank/DDBJ whole genome shotgun (WGS) entry which is preliminary data.</text>
</comment>
<dbReference type="EMBL" id="JAULSW010000002">
    <property type="protein sequence ID" value="KAK3390174.1"/>
    <property type="molecule type" value="Genomic_DNA"/>
</dbReference>
<sequence>MRSNIMASVLLALAATATMALPTRQGATSDALTARQSNGENFDFFKGNPRAAKAEKRETPLDPQDFVFFKGNSKERREEVDKRQTPPDPQEFVFFKGNSKERREEVQEREVESVKPSNKMSFERRSAAQAASAAQLLERLKSGKMGGPVMSTVGQMCGWRQRYLEEMLALERELKAELAALDREAKSVVRVHDDRVDRIAELRVTNKHGNDLHPYSFGFRVMRERRRVRKELRAIPEIVSGKDNKTTYEARRNRIRADYDARRDALKSMYMQLQQQPAEGDVAADGEEFKAEFSLNGLDEVVSGLQKP</sequence>
<dbReference type="AlphaFoldDB" id="A0AAE0U4H3"/>
<feature type="region of interest" description="Disordered" evidence="1">
    <location>
        <begin position="54"/>
        <end position="93"/>
    </location>
</feature>
<protein>
    <submittedName>
        <fullName evidence="3">Uncharacterized protein</fullName>
    </submittedName>
</protein>
<accession>A0AAE0U4H3</accession>
<organism evidence="3 4">
    <name type="scientific">Podospora didyma</name>
    <dbReference type="NCBI Taxonomy" id="330526"/>
    <lineage>
        <taxon>Eukaryota</taxon>
        <taxon>Fungi</taxon>
        <taxon>Dikarya</taxon>
        <taxon>Ascomycota</taxon>
        <taxon>Pezizomycotina</taxon>
        <taxon>Sordariomycetes</taxon>
        <taxon>Sordariomycetidae</taxon>
        <taxon>Sordariales</taxon>
        <taxon>Podosporaceae</taxon>
        <taxon>Podospora</taxon>
    </lineage>
</organism>
<evidence type="ECO:0000256" key="2">
    <source>
        <dbReference type="SAM" id="SignalP"/>
    </source>
</evidence>
<evidence type="ECO:0000313" key="3">
    <source>
        <dbReference type="EMBL" id="KAK3390174.1"/>
    </source>
</evidence>